<dbReference type="Proteomes" id="UP000474159">
    <property type="component" value="Unassembled WGS sequence"/>
</dbReference>
<dbReference type="EMBL" id="VZZK01000007">
    <property type="protein sequence ID" value="KAB1079833.1"/>
    <property type="molecule type" value="Genomic_DNA"/>
</dbReference>
<organism evidence="1 2">
    <name type="scientific">Methylobacterium soli</name>
    <dbReference type="NCBI Taxonomy" id="553447"/>
    <lineage>
        <taxon>Bacteria</taxon>
        <taxon>Pseudomonadati</taxon>
        <taxon>Pseudomonadota</taxon>
        <taxon>Alphaproteobacteria</taxon>
        <taxon>Hyphomicrobiales</taxon>
        <taxon>Methylobacteriaceae</taxon>
        <taxon>Methylobacterium</taxon>
    </lineage>
</organism>
<comment type="caution">
    <text evidence="1">The sequence shown here is derived from an EMBL/GenBank/DDBJ whole genome shotgun (WGS) entry which is preliminary data.</text>
</comment>
<accession>A0A6L3T1I0</accession>
<gene>
    <name evidence="1" type="ORF">F6X53_08690</name>
</gene>
<dbReference type="AlphaFoldDB" id="A0A6L3T1I0"/>
<keyword evidence="2" id="KW-1185">Reference proteome</keyword>
<sequence>MSNAQEQLVSVLRTIIAECEDPWAAISRAIEAVACEPMRLRQVTVEEVPGPYAPNALSNNARMVARAR</sequence>
<protein>
    <submittedName>
        <fullName evidence="1">Uncharacterized protein</fullName>
    </submittedName>
</protein>
<dbReference type="RefSeq" id="WP_150999552.1">
    <property type="nucleotide sequence ID" value="NZ_BPQY01000081.1"/>
</dbReference>
<proteinExistence type="predicted"/>
<name>A0A6L3T1I0_9HYPH</name>
<dbReference type="OrthoDB" id="8001224at2"/>
<reference evidence="1 2" key="1">
    <citation type="submission" date="2019-09" db="EMBL/GenBank/DDBJ databases">
        <title>YIM 48816 draft genome.</title>
        <authorList>
            <person name="Jiang L."/>
        </authorList>
    </citation>
    <scope>NUCLEOTIDE SEQUENCE [LARGE SCALE GENOMIC DNA]</scope>
    <source>
        <strain evidence="1 2">YIM 48816</strain>
    </source>
</reference>
<evidence type="ECO:0000313" key="2">
    <source>
        <dbReference type="Proteomes" id="UP000474159"/>
    </source>
</evidence>
<evidence type="ECO:0000313" key="1">
    <source>
        <dbReference type="EMBL" id="KAB1079833.1"/>
    </source>
</evidence>